<dbReference type="EMBL" id="CP000150">
    <property type="protein sequence ID" value="ABB06296.1"/>
    <property type="molecule type" value="Genomic_DNA"/>
</dbReference>
<dbReference type="KEGG" id="bur:Bcep18194_C7252"/>
<evidence type="ECO:0000313" key="1">
    <source>
        <dbReference type="EMBL" id="ABB06296.1"/>
    </source>
</evidence>
<protein>
    <recommendedName>
        <fullName evidence="3">RNase II stability modulator</fullName>
    </recommendedName>
</protein>
<proteinExistence type="predicted"/>
<dbReference type="Proteomes" id="UP000002705">
    <property type="component" value="Chromosome 3"/>
</dbReference>
<reference evidence="1" key="1">
    <citation type="submission" date="2009-01" db="EMBL/GenBank/DDBJ databases">
        <title>Complete sequence of chromosome 3 of Burkholderia sp. 383.</title>
        <authorList>
            <consortium name="US DOE Joint Genome Institute"/>
            <person name="Copeland A."/>
            <person name="Lucas S."/>
            <person name="Lapidus A."/>
            <person name="Barry K."/>
            <person name="Detter J.C."/>
            <person name="Glavina T."/>
            <person name="Hammon N."/>
            <person name="Israni S."/>
            <person name="Pitluck S."/>
            <person name="Chain P."/>
            <person name="Malfatti S."/>
            <person name="Shin M."/>
            <person name="Vergez L."/>
            <person name="Schmutz J."/>
            <person name="Larimer F."/>
            <person name="Land M."/>
            <person name="Kyrpides N."/>
            <person name="Lykidis A."/>
            <person name="Richardson P."/>
        </authorList>
    </citation>
    <scope>NUCLEOTIDE SEQUENCE</scope>
    <source>
        <strain evidence="1">383</strain>
    </source>
</reference>
<accession>Q39MM0</accession>
<dbReference type="HOGENOM" id="CLU_1902719_0_0_4"/>
<evidence type="ECO:0000313" key="2">
    <source>
        <dbReference type="Proteomes" id="UP000002705"/>
    </source>
</evidence>
<gene>
    <name evidence="1" type="ordered locus">Bcep18194_C7252</name>
</gene>
<dbReference type="AlphaFoldDB" id="Q39MM0"/>
<keyword evidence="2" id="KW-1185">Reference proteome</keyword>
<name>Q39MM0_BURL3</name>
<organism evidence="1 2">
    <name type="scientific">Burkholderia lata (strain ATCC 17760 / DSM 23089 / LMG 22485 / NCIMB 9086 / R18194 / 383)</name>
    <dbReference type="NCBI Taxonomy" id="482957"/>
    <lineage>
        <taxon>Bacteria</taxon>
        <taxon>Pseudomonadati</taxon>
        <taxon>Pseudomonadota</taxon>
        <taxon>Betaproteobacteria</taxon>
        <taxon>Burkholderiales</taxon>
        <taxon>Burkholderiaceae</taxon>
        <taxon>Burkholderia</taxon>
        <taxon>Burkholderia cepacia complex</taxon>
    </lineage>
</organism>
<evidence type="ECO:0008006" key="3">
    <source>
        <dbReference type="Google" id="ProtNLM"/>
    </source>
</evidence>
<sequence length="146" mass="16195">MVERRIFCRGNSMVGSESAEFFMLRLGTPHPTWALTDDSNIIGIGDCDGVMSALFELDRNQIARIRGLGQSVERIRCICDRAGRELNFYLHGRQMSRGVWAGVASADPDYLPTDAMIATWKVPKKPHDAFKFPSVSTRMVASACPA</sequence>
<dbReference type="PATRIC" id="fig|482957.22.peg.7826"/>